<dbReference type="InterPro" id="IPR046349">
    <property type="entry name" value="C1-like_sf"/>
</dbReference>
<comment type="caution">
    <text evidence="4">The sequence shown here is derived from an EMBL/GenBank/DDBJ whole genome shotgun (WGS) entry which is preliminary data.</text>
</comment>
<evidence type="ECO:0000259" key="2">
    <source>
        <dbReference type="Pfam" id="PF03107"/>
    </source>
</evidence>
<evidence type="ECO:0008006" key="6">
    <source>
        <dbReference type="Google" id="ProtNLM"/>
    </source>
</evidence>
<evidence type="ECO:0000259" key="3">
    <source>
        <dbReference type="Pfam" id="PF22926"/>
    </source>
</evidence>
<protein>
    <recommendedName>
        <fullName evidence="6">DC1 domain-containing protein</fullName>
    </recommendedName>
</protein>
<dbReference type="Proteomes" id="UP000824890">
    <property type="component" value="Unassembled WGS sequence"/>
</dbReference>
<dbReference type="EMBL" id="JAGKQM010000014">
    <property type="protein sequence ID" value="KAH0884272.1"/>
    <property type="molecule type" value="Genomic_DNA"/>
</dbReference>
<dbReference type="Pfam" id="PF03107">
    <property type="entry name" value="C1_2"/>
    <property type="match status" value="3"/>
</dbReference>
<dbReference type="PANTHER" id="PTHR32410">
    <property type="entry name" value="CYSTEINE/HISTIDINE-RICH C1 DOMAIN FAMILY PROTEIN"/>
    <property type="match status" value="1"/>
</dbReference>
<keyword evidence="1" id="KW-0677">Repeat</keyword>
<feature type="domain" description="DC1" evidence="2">
    <location>
        <begin position="216"/>
        <end position="259"/>
    </location>
</feature>
<gene>
    <name evidence="4" type="ORF">HID58_060368</name>
</gene>
<reference evidence="4 5" key="1">
    <citation type="submission" date="2021-05" db="EMBL/GenBank/DDBJ databases">
        <title>Genome Assembly of Synthetic Allotetraploid Brassica napus Reveals Homoeologous Exchanges between Subgenomes.</title>
        <authorList>
            <person name="Davis J.T."/>
        </authorList>
    </citation>
    <scope>NUCLEOTIDE SEQUENCE [LARGE SCALE GENOMIC DNA]</scope>
    <source>
        <strain evidence="5">cv. Da-Ae</strain>
        <tissue evidence="4">Seedling</tissue>
    </source>
</reference>
<evidence type="ECO:0000313" key="5">
    <source>
        <dbReference type="Proteomes" id="UP000824890"/>
    </source>
</evidence>
<name>A0ABQ7ZW60_BRANA</name>
<dbReference type="Pfam" id="PF22926">
    <property type="entry name" value="C1-like_CT"/>
    <property type="match status" value="1"/>
</dbReference>
<dbReference type="InterPro" id="IPR053192">
    <property type="entry name" value="Vacuole_Formation_Reg"/>
</dbReference>
<evidence type="ECO:0000313" key="4">
    <source>
        <dbReference type="EMBL" id="KAH0884272.1"/>
    </source>
</evidence>
<sequence length="414" mass="47964">MRDIPKWHEHTLALFPTQASFPCSICALTHSACPFYVCRPCDFVVHQKFISLLRVIRISRHPHHHIFFTPSFTQGHSRCATQSNVWDGIDLDGVHPEQIEEEVEPFESDGDIRHFSHEYHLLRLDENKDKDYDENKLCQACVTPIYFGNFSLVCNANLFYMKHLILAPEGRYDDVTCSACDRLIPADCFSYECAKEECNFQHVQCATTSKPLVHGSHAHPLFLTTKPEVWGSCRVCSLKIKETFNCIECDDFSLCFQCATIPPKVRYKHDTHILTLFYGEDKSTTMMHWCEVSERKIEINKWFYTCDQYCCVTLHIKCLIGRDLYMKPGSSLFFYGKHVDVLSNNHLMSPPICANCVNHCPHKIAFQCFGLIACSLECLGGCYWMFRDWTLYSCHLLNAVIHLSPLTSRKRRNW</sequence>
<evidence type="ECO:0000256" key="1">
    <source>
        <dbReference type="ARBA" id="ARBA00022737"/>
    </source>
</evidence>
<feature type="domain" description="DC1" evidence="2">
    <location>
        <begin position="268"/>
        <end position="318"/>
    </location>
</feature>
<accession>A0ABQ7ZW60</accession>
<feature type="domain" description="DC1" evidence="2">
    <location>
        <begin position="6"/>
        <end position="48"/>
    </location>
</feature>
<dbReference type="InterPro" id="IPR054483">
    <property type="entry name" value="DC1-like_CT"/>
</dbReference>
<organism evidence="4 5">
    <name type="scientific">Brassica napus</name>
    <name type="common">Rape</name>
    <dbReference type="NCBI Taxonomy" id="3708"/>
    <lineage>
        <taxon>Eukaryota</taxon>
        <taxon>Viridiplantae</taxon>
        <taxon>Streptophyta</taxon>
        <taxon>Embryophyta</taxon>
        <taxon>Tracheophyta</taxon>
        <taxon>Spermatophyta</taxon>
        <taxon>Magnoliopsida</taxon>
        <taxon>eudicotyledons</taxon>
        <taxon>Gunneridae</taxon>
        <taxon>Pentapetalae</taxon>
        <taxon>rosids</taxon>
        <taxon>malvids</taxon>
        <taxon>Brassicales</taxon>
        <taxon>Brassicaceae</taxon>
        <taxon>Brassiceae</taxon>
        <taxon>Brassica</taxon>
    </lineage>
</organism>
<dbReference type="SUPFAM" id="SSF57889">
    <property type="entry name" value="Cysteine-rich domain"/>
    <property type="match status" value="2"/>
</dbReference>
<feature type="domain" description="DC1-like C-terminal" evidence="3">
    <location>
        <begin position="339"/>
        <end position="379"/>
    </location>
</feature>
<proteinExistence type="predicted"/>
<dbReference type="InterPro" id="IPR004146">
    <property type="entry name" value="DC1"/>
</dbReference>
<keyword evidence="5" id="KW-1185">Reference proteome</keyword>
<dbReference type="PANTHER" id="PTHR32410:SF153">
    <property type="entry name" value="CHP-RICH ZINC FINGER PROTEIN-LIKE-RELATED"/>
    <property type="match status" value="1"/>
</dbReference>